<dbReference type="PANTHER" id="PTHR30390">
    <property type="entry name" value="SEDOHEPTULOSE 7-PHOSPHATE ISOMERASE / DNAA INITIATOR-ASSOCIATING FACTOR FOR REPLICATION INITIATION"/>
    <property type="match status" value="1"/>
</dbReference>
<dbReference type="InterPro" id="IPR035461">
    <property type="entry name" value="GmhA/DiaA"/>
</dbReference>
<gene>
    <name evidence="2" type="ORF">METZ01_LOCUS334918</name>
</gene>
<dbReference type="SUPFAM" id="SSF53697">
    <property type="entry name" value="SIS domain"/>
    <property type="match status" value="1"/>
</dbReference>
<name>A0A382Q8Z5_9ZZZZ</name>
<protein>
    <recommendedName>
        <fullName evidence="1">SIS domain-containing protein</fullName>
    </recommendedName>
</protein>
<feature type="non-terminal residue" evidence="2">
    <location>
        <position position="1"/>
    </location>
</feature>
<dbReference type="PANTHER" id="PTHR30390:SF8">
    <property type="entry name" value="SUGAR ISOMERASE (SIS)"/>
    <property type="match status" value="1"/>
</dbReference>
<evidence type="ECO:0000259" key="1">
    <source>
        <dbReference type="PROSITE" id="PS51464"/>
    </source>
</evidence>
<evidence type="ECO:0000313" key="2">
    <source>
        <dbReference type="EMBL" id="SVC82064.1"/>
    </source>
</evidence>
<dbReference type="InterPro" id="IPR050099">
    <property type="entry name" value="SIS_GmhA/DiaA_subfam"/>
</dbReference>
<dbReference type="EMBL" id="UINC01112844">
    <property type="protein sequence ID" value="SVC82064.1"/>
    <property type="molecule type" value="Genomic_DNA"/>
</dbReference>
<accession>A0A382Q8Z5</accession>
<proteinExistence type="predicted"/>
<dbReference type="PROSITE" id="PS51464">
    <property type="entry name" value="SIS"/>
    <property type="match status" value="1"/>
</dbReference>
<dbReference type="InterPro" id="IPR001347">
    <property type="entry name" value="SIS_dom"/>
</dbReference>
<dbReference type="AlphaFoldDB" id="A0A382Q8Z5"/>
<dbReference type="GO" id="GO:1901135">
    <property type="term" value="P:carbohydrate derivative metabolic process"/>
    <property type="evidence" value="ECO:0007669"/>
    <property type="project" value="InterPro"/>
</dbReference>
<organism evidence="2">
    <name type="scientific">marine metagenome</name>
    <dbReference type="NCBI Taxonomy" id="408172"/>
    <lineage>
        <taxon>unclassified sequences</taxon>
        <taxon>metagenomes</taxon>
        <taxon>ecological metagenomes</taxon>
    </lineage>
</organism>
<dbReference type="Gene3D" id="3.40.50.10490">
    <property type="entry name" value="Glucose-6-phosphate isomerase like protein, domain 1"/>
    <property type="match status" value="1"/>
</dbReference>
<sequence length="115" mass="12350">SLTDNVPVLTALGNDFGYEDIFLRQLQVLAKKGDVLVGISASGNSANLVKAFDYALSVDIKTVAITAFDGGKIKILANEGIHVPTEPQEYGPAEDAHMVLDHLVSAYLMRLIKHA</sequence>
<reference evidence="2" key="1">
    <citation type="submission" date="2018-05" db="EMBL/GenBank/DDBJ databases">
        <authorList>
            <person name="Lanie J.A."/>
            <person name="Ng W.-L."/>
            <person name="Kazmierczak K.M."/>
            <person name="Andrzejewski T.M."/>
            <person name="Davidsen T.M."/>
            <person name="Wayne K.J."/>
            <person name="Tettelin H."/>
            <person name="Glass J.I."/>
            <person name="Rusch D."/>
            <person name="Podicherti R."/>
            <person name="Tsui H.-C.T."/>
            <person name="Winkler M.E."/>
        </authorList>
    </citation>
    <scope>NUCLEOTIDE SEQUENCE</scope>
</reference>
<dbReference type="InterPro" id="IPR046348">
    <property type="entry name" value="SIS_dom_sf"/>
</dbReference>
<dbReference type="GO" id="GO:0097367">
    <property type="term" value="F:carbohydrate derivative binding"/>
    <property type="evidence" value="ECO:0007669"/>
    <property type="project" value="InterPro"/>
</dbReference>
<dbReference type="Pfam" id="PF13580">
    <property type="entry name" value="SIS_2"/>
    <property type="match status" value="1"/>
</dbReference>
<dbReference type="CDD" id="cd05006">
    <property type="entry name" value="SIS_GmhA"/>
    <property type="match status" value="1"/>
</dbReference>
<feature type="domain" description="SIS" evidence="1">
    <location>
        <begin position="1"/>
        <end position="114"/>
    </location>
</feature>